<dbReference type="InterPro" id="IPR036775">
    <property type="entry name" value="DNA_pol_Y-fam_lit_finger_sf"/>
</dbReference>
<name>A0ABR4I9L5_9EURO</name>
<evidence type="ECO:0000313" key="2">
    <source>
        <dbReference type="EMBL" id="KAL2823949.1"/>
    </source>
</evidence>
<reference evidence="2 3" key="1">
    <citation type="submission" date="2024-07" db="EMBL/GenBank/DDBJ databases">
        <title>Section-level genome sequencing and comparative genomics of Aspergillus sections Usti and Cavernicolus.</title>
        <authorList>
            <consortium name="Lawrence Berkeley National Laboratory"/>
            <person name="Nybo J.L."/>
            <person name="Vesth T.C."/>
            <person name="Theobald S."/>
            <person name="Frisvad J.C."/>
            <person name="Larsen T.O."/>
            <person name="Kjaerboelling I."/>
            <person name="Rothschild-Mancinelli K."/>
            <person name="Lyhne E.K."/>
            <person name="Kogle M.E."/>
            <person name="Barry K."/>
            <person name="Clum A."/>
            <person name="Na H."/>
            <person name="Ledsgaard L."/>
            <person name="Lin J."/>
            <person name="Lipzen A."/>
            <person name="Kuo A."/>
            <person name="Riley R."/>
            <person name="Mondo S."/>
            <person name="LaButti K."/>
            <person name="Haridas S."/>
            <person name="Pangalinan J."/>
            <person name="Salamov A.A."/>
            <person name="Simmons B.A."/>
            <person name="Magnuson J.K."/>
            <person name="Chen J."/>
            <person name="Drula E."/>
            <person name="Henrissat B."/>
            <person name="Wiebenga A."/>
            <person name="Lubbers R.J."/>
            <person name="Gomes A.C."/>
            <person name="Makela M.R."/>
            <person name="Stajich J."/>
            <person name="Grigoriev I.V."/>
            <person name="Mortensen U.H."/>
            <person name="De vries R.P."/>
            <person name="Baker S.E."/>
            <person name="Andersen M.R."/>
        </authorList>
    </citation>
    <scope>NUCLEOTIDE SEQUENCE [LARGE SCALE GENOMIC DNA]</scope>
    <source>
        <strain evidence="2 3">CBS 600.67</strain>
    </source>
</reference>
<proteinExistence type="predicted"/>
<dbReference type="Gene3D" id="3.40.1170.60">
    <property type="match status" value="1"/>
</dbReference>
<evidence type="ECO:0000259" key="1">
    <source>
        <dbReference type="PROSITE" id="PS50173"/>
    </source>
</evidence>
<dbReference type="SUPFAM" id="SSF56672">
    <property type="entry name" value="DNA/RNA polymerases"/>
    <property type="match status" value="1"/>
</dbReference>
<sequence>MAAAPLRDDQRIILHFDYDCFYASVFEVEQPILKSLPLAVQQKQIVVTCNYEARRRGLHKLQLIKEARQVCPDVVIVLGEDLTKFRDASKNLYLFLRSFVWGERVDKLGFDELFMDVTDMITYNAALLNPHDLKQSFFHLDRQDPTVGFSFDATTICGPTFPDRAENAAHLHSGIAEFDASQLHTTLLVASHLAGYLRGQLEDQKGYTATAGISTSKILAKIVGSVHKPNSQTTLLPPYAATEVGGESNVLSFLDHREIRAIPGIGSTLSRKITSYIGTLDQVNVEDGVTVRDVRLCPGMGPSLLEKILGAPGAPRDIGMRVWCLLHGVDNTPVGEARDIPTQISIENSYGHLDNFPAARKEMVSLAVSLIRRMRTDLTEKYSDTEATTSSGASPEASRRMKVRWLARPRTLRLSTLPRPIPGADSAPMRSFSRISHSAPLPQYVFNLDESLDALAERLVQDSTTSMFRKLHRERTGWNLRVLNLAVTNMIGVAGDGKHNSGRDIGKMFQRQETDYRDSSAIELKRTYLEPDISPSTSTVASEAAWEESDDEENMYGVPCMVCGASIPHFARVAHEVFHSNPGQ</sequence>
<dbReference type="EMBL" id="JBFXLS010000048">
    <property type="protein sequence ID" value="KAL2823949.1"/>
    <property type="molecule type" value="Genomic_DNA"/>
</dbReference>
<dbReference type="InterPro" id="IPR001126">
    <property type="entry name" value="UmuC"/>
</dbReference>
<feature type="domain" description="UmuC" evidence="1">
    <location>
        <begin position="13"/>
        <end position="266"/>
    </location>
</feature>
<dbReference type="Pfam" id="PF00817">
    <property type="entry name" value="IMS"/>
    <property type="match status" value="1"/>
</dbReference>
<dbReference type="Gene3D" id="3.30.70.270">
    <property type="match status" value="1"/>
</dbReference>
<gene>
    <name evidence="2" type="ORF">BDW59DRAFT_162913</name>
</gene>
<dbReference type="Proteomes" id="UP001610335">
    <property type="component" value="Unassembled WGS sequence"/>
</dbReference>
<protein>
    <recommendedName>
        <fullName evidence="1">UmuC domain-containing protein</fullName>
    </recommendedName>
</protein>
<dbReference type="Gene3D" id="3.30.1490.100">
    <property type="entry name" value="DNA polymerase, Y-family, little finger domain"/>
    <property type="match status" value="1"/>
</dbReference>
<organism evidence="2 3">
    <name type="scientific">Aspergillus cavernicola</name>
    <dbReference type="NCBI Taxonomy" id="176166"/>
    <lineage>
        <taxon>Eukaryota</taxon>
        <taxon>Fungi</taxon>
        <taxon>Dikarya</taxon>
        <taxon>Ascomycota</taxon>
        <taxon>Pezizomycotina</taxon>
        <taxon>Eurotiomycetes</taxon>
        <taxon>Eurotiomycetidae</taxon>
        <taxon>Eurotiales</taxon>
        <taxon>Aspergillaceae</taxon>
        <taxon>Aspergillus</taxon>
        <taxon>Aspergillus subgen. Nidulantes</taxon>
    </lineage>
</organism>
<dbReference type="PANTHER" id="PTHR46404">
    <property type="entry name" value="DNA POLYMERASE IOTA"/>
    <property type="match status" value="1"/>
</dbReference>
<keyword evidence="3" id="KW-1185">Reference proteome</keyword>
<dbReference type="PROSITE" id="PS50173">
    <property type="entry name" value="UMUC"/>
    <property type="match status" value="1"/>
</dbReference>
<dbReference type="InterPro" id="IPR043128">
    <property type="entry name" value="Rev_trsase/Diguanyl_cyclase"/>
</dbReference>
<dbReference type="InterPro" id="IPR043502">
    <property type="entry name" value="DNA/RNA_pol_sf"/>
</dbReference>
<dbReference type="PANTHER" id="PTHR46404:SF1">
    <property type="entry name" value="DNA POLYMERASE IOTA"/>
    <property type="match status" value="1"/>
</dbReference>
<evidence type="ECO:0000313" key="3">
    <source>
        <dbReference type="Proteomes" id="UP001610335"/>
    </source>
</evidence>
<comment type="caution">
    <text evidence="2">The sequence shown here is derived from an EMBL/GenBank/DDBJ whole genome shotgun (WGS) entry which is preliminary data.</text>
</comment>
<accession>A0ABR4I9L5</accession>